<dbReference type="AlphaFoldDB" id="A0A8K0CRW4"/>
<reference evidence="2" key="1">
    <citation type="submission" date="2019-08" db="EMBL/GenBank/DDBJ databases">
        <title>The genome of the North American firefly Photinus pyralis.</title>
        <authorList>
            <consortium name="Photinus pyralis genome working group"/>
            <person name="Fallon T.R."/>
            <person name="Sander Lower S.E."/>
            <person name="Weng J.-K."/>
        </authorList>
    </citation>
    <scope>NUCLEOTIDE SEQUENCE</scope>
    <source>
        <strain evidence="2">TRF0915ILg1</strain>
        <tissue evidence="2">Whole body</tissue>
    </source>
</reference>
<name>A0A8K0CRW4_IGNLU</name>
<evidence type="ECO:0000259" key="1">
    <source>
        <dbReference type="Pfam" id="PF13843"/>
    </source>
</evidence>
<dbReference type="OrthoDB" id="6740508at2759"/>
<protein>
    <recommendedName>
        <fullName evidence="1">PiggyBac transposable element-derived protein domain-containing protein</fullName>
    </recommendedName>
</protein>
<proteinExistence type="predicted"/>
<organism evidence="2 3">
    <name type="scientific">Ignelater luminosus</name>
    <name type="common">Cucubano</name>
    <name type="synonym">Pyrophorus luminosus</name>
    <dbReference type="NCBI Taxonomy" id="2038154"/>
    <lineage>
        <taxon>Eukaryota</taxon>
        <taxon>Metazoa</taxon>
        <taxon>Ecdysozoa</taxon>
        <taxon>Arthropoda</taxon>
        <taxon>Hexapoda</taxon>
        <taxon>Insecta</taxon>
        <taxon>Pterygota</taxon>
        <taxon>Neoptera</taxon>
        <taxon>Endopterygota</taxon>
        <taxon>Coleoptera</taxon>
        <taxon>Polyphaga</taxon>
        <taxon>Elateriformia</taxon>
        <taxon>Elateroidea</taxon>
        <taxon>Elateridae</taxon>
        <taxon>Agrypninae</taxon>
        <taxon>Pyrophorini</taxon>
        <taxon>Ignelater</taxon>
    </lineage>
</organism>
<dbReference type="PANTHER" id="PTHR46599:SF3">
    <property type="entry name" value="PIGGYBAC TRANSPOSABLE ELEMENT-DERIVED PROTEIN 4"/>
    <property type="match status" value="1"/>
</dbReference>
<dbReference type="Pfam" id="PF13843">
    <property type="entry name" value="DDE_Tnp_1_7"/>
    <property type="match status" value="1"/>
</dbReference>
<sequence length="236" mass="27885">MLPALAYQNTKYCSYVEIRQGKDNNDDGRDFVGGSESDEFEIDERMQQVVANLMQKVENKWLYFARNLEEDKETLTDRLYFDKRMSKIYYPGRELSLDESMLLWHKRLVFCQYIKNKRHKYGIKLYMLITPTGCSLRFFVYIGMMHETGKKRHADKELLSGKLNVGHNFYNSYGLAKKLLDNRTYCTGTLLVDRKNSSKEVKDSKLRVRDTITKCANGIIIAKWKDKRDVLHLMRM</sequence>
<evidence type="ECO:0000313" key="3">
    <source>
        <dbReference type="Proteomes" id="UP000801492"/>
    </source>
</evidence>
<feature type="domain" description="PiggyBac transposable element-derived protein" evidence="1">
    <location>
        <begin position="80"/>
        <end position="232"/>
    </location>
</feature>
<accession>A0A8K0CRW4</accession>
<evidence type="ECO:0000313" key="2">
    <source>
        <dbReference type="EMBL" id="KAF2892508.1"/>
    </source>
</evidence>
<gene>
    <name evidence="2" type="ORF">ILUMI_13665</name>
</gene>
<dbReference type="PANTHER" id="PTHR46599">
    <property type="entry name" value="PIGGYBAC TRANSPOSABLE ELEMENT-DERIVED PROTEIN 4"/>
    <property type="match status" value="1"/>
</dbReference>
<dbReference type="EMBL" id="VTPC01008707">
    <property type="protein sequence ID" value="KAF2892508.1"/>
    <property type="molecule type" value="Genomic_DNA"/>
</dbReference>
<keyword evidence="3" id="KW-1185">Reference proteome</keyword>
<comment type="caution">
    <text evidence="2">The sequence shown here is derived from an EMBL/GenBank/DDBJ whole genome shotgun (WGS) entry which is preliminary data.</text>
</comment>
<dbReference type="InterPro" id="IPR029526">
    <property type="entry name" value="PGBD"/>
</dbReference>
<dbReference type="Proteomes" id="UP000801492">
    <property type="component" value="Unassembled WGS sequence"/>
</dbReference>